<name>A0AAP0HMP5_9MAGN</name>
<gene>
    <name evidence="1" type="ORF">Syun_027310</name>
</gene>
<organism evidence="1 2">
    <name type="scientific">Stephania yunnanensis</name>
    <dbReference type="NCBI Taxonomy" id="152371"/>
    <lineage>
        <taxon>Eukaryota</taxon>
        <taxon>Viridiplantae</taxon>
        <taxon>Streptophyta</taxon>
        <taxon>Embryophyta</taxon>
        <taxon>Tracheophyta</taxon>
        <taxon>Spermatophyta</taxon>
        <taxon>Magnoliopsida</taxon>
        <taxon>Ranunculales</taxon>
        <taxon>Menispermaceae</taxon>
        <taxon>Menispermoideae</taxon>
        <taxon>Cissampelideae</taxon>
        <taxon>Stephania</taxon>
    </lineage>
</organism>
<keyword evidence="2" id="KW-1185">Reference proteome</keyword>
<dbReference type="AlphaFoldDB" id="A0AAP0HMP5"/>
<comment type="caution">
    <text evidence="1">The sequence shown here is derived from an EMBL/GenBank/DDBJ whole genome shotgun (WGS) entry which is preliminary data.</text>
</comment>
<accession>A0AAP0HMP5</accession>
<dbReference type="Proteomes" id="UP001420932">
    <property type="component" value="Unassembled WGS sequence"/>
</dbReference>
<dbReference type="EMBL" id="JBBNAF010000012">
    <property type="protein sequence ID" value="KAK9092399.1"/>
    <property type="molecule type" value="Genomic_DNA"/>
</dbReference>
<protein>
    <submittedName>
        <fullName evidence="1">Uncharacterized protein</fullName>
    </submittedName>
</protein>
<evidence type="ECO:0000313" key="1">
    <source>
        <dbReference type="EMBL" id="KAK9092399.1"/>
    </source>
</evidence>
<sequence>MSTSSNMGTTRQSTKHIALINEQSTKATTQFALCDEILSYVFGVEAARTHVTPKFLTLILIF</sequence>
<proteinExistence type="predicted"/>
<evidence type="ECO:0000313" key="2">
    <source>
        <dbReference type="Proteomes" id="UP001420932"/>
    </source>
</evidence>
<reference evidence="1 2" key="1">
    <citation type="submission" date="2024-01" db="EMBL/GenBank/DDBJ databases">
        <title>Genome assemblies of Stephania.</title>
        <authorList>
            <person name="Yang L."/>
        </authorList>
    </citation>
    <scope>NUCLEOTIDE SEQUENCE [LARGE SCALE GENOMIC DNA]</scope>
    <source>
        <strain evidence="1">YNDBR</strain>
        <tissue evidence="1">Leaf</tissue>
    </source>
</reference>